<name>A0A6J5TVI8_PRUAR</name>
<evidence type="ECO:0000313" key="3">
    <source>
        <dbReference type="EMBL" id="CAB4268041.1"/>
    </source>
</evidence>
<protein>
    <recommendedName>
        <fullName evidence="2">DC1 domain-containing protein</fullName>
    </recommendedName>
</protein>
<dbReference type="AlphaFoldDB" id="A0A6J5TVI8"/>
<feature type="domain" description="DC1" evidence="2">
    <location>
        <begin position="78"/>
        <end position="122"/>
    </location>
</feature>
<dbReference type="Gene3D" id="3.30.40.10">
    <property type="entry name" value="Zinc/RING finger domain, C3HC4 (zinc finger)"/>
    <property type="match status" value="1"/>
</dbReference>
<dbReference type="InterPro" id="IPR004146">
    <property type="entry name" value="DC1"/>
</dbReference>
<organism evidence="3 4">
    <name type="scientific">Prunus armeniaca</name>
    <name type="common">Apricot</name>
    <name type="synonym">Armeniaca vulgaris</name>
    <dbReference type="NCBI Taxonomy" id="36596"/>
    <lineage>
        <taxon>Eukaryota</taxon>
        <taxon>Viridiplantae</taxon>
        <taxon>Streptophyta</taxon>
        <taxon>Embryophyta</taxon>
        <taxon>Tracheophyta</taxon>
        <taxon>Spermatophyta</taxon>
        <taxon>Magnoliopsida</taxon>
        <taxon>eudicotyledons</taxon>
        <taxon>Gunneridae</taxon>
        <taxon>Pentapetalae</taxon>
        <taxon>rosids</taxon>
        <taxon>fabids</taxon>
        <taxon>Rosales</taxon>
        <taxon>Rosaceae</taxon>
        <taxon>Amygdaloideae</taxon>
        <taxon>Amygdaleae</taxon>
        <taxon>Prunus</taxon>
    </lineage>
</organism>
<sequence>MKLNGQPKPDVQHFNHPHPLKLTNHQAQQQNLNPQALCACCKLNVSGWIYSCKPCNYFLHMSCSEMPQQITHPFDRKDHVLSLLPTPKYPDGAFNCDACVKHGNGFAYHCGDCNIDLHTSCASMPLLLTHQSHHHQLGSNHTFICDICKRVGCKEWLYLCSPCGFTAHLGCATATLRAPPPPPPVQQTEAAAGTQYFPTASPPQFRNYVPNVNYNGMPGGVWPVNNNIRGSGQLGNAMMMNQALQSLAGFGRFGGSSNQGLGNIQEQLIQQILSGGGLGGGSGGGNDFGVGFSTDYFGSSNGNIDPSSFGSTDFFSGAGGLGDFTGFSSF</sequence>
<dbReference type="PANTHER" id="PTHR46288:SF80">
    <property type="entry name" value="CYSTEINE_HISTIDINE-RICH C1 DOMAIN FAMILY PROTEIN"/>
    <property type="match status" value="1"/>
</dbReference>
<evidence type="ECO:0000313" key="4">
    <source>
        <dbReference type="Proteomes" id="UP000507222"/>
    </source>
</evidence>
<reference evidence="3 4" key="1">
    <citation type="submission" date="2020-05" db="EMBL/GenBank/DDBJ databases">
        <authorList>
            <person name="Campoy J."/>
            <person name="Schneeberger K."/>
            <person name="Spophaly S."/>
        </authorList>
    </citation>
    <scope>NUCLEOTIDE SEQUENCE [LARGE SCALE GENOMIC DNA]</scope>
    <source>
        <strain evidence="3">PruArmRojPasFocal</strain>
    </source>
</reference>
<evidence type="ECO:0000256" key="1">
    <source>
        <dbReference type="ARBA" id="ARBA00022737"/>
    </source>
</evidence>
<proteinExistence type="predicted"/>
<gene>
    <name evidence="3" type="ORF">CURHAP_LOCUS11055</name>
</gene>
<dbReference type="SUPFAM" id="SSF57889">
    <property type="entry name" value="Cysteine-rich domain"/>
    <property type="match status" value="2"/>
</dbReference>
<accession>A0A6J5TVI8</accession>
<dbReference type="InterPro" id="IPR046349">
    <property type="entry name" value="C1-like_sf"/>
</dbReference>
<dbReference type="InterPro" id="IPR013083">
    <property type="entry name" value="Znf_RING/FYVE/PHD"/>
</dbReference>
<dbReference type="Pfam" id="PF03107">
    <property type="entry name" value="C1_2"/>
    <property type="match status" value="2"/>
</dbReference>
<dbReference type="PANTHER" id="PTHR46288">
    <property type="entry name" value="PHORBOL-ESTER/DAG-TYPE DOMAIN-CONTAINING PROTEIN"/>
    <property type="match status" value="1"/>
</dbReference>
<feature type="domain" description="DC1" evidence="2">
    <location>
        <begin position="15"/>
        <end position="63"/>
    </location>
</feature>
<evidence type="ECO:0000259" key="2">
    <source>
        <dbReference type="Pfam" id="PF03107"/>
    </source>
</evidence>
<keyword evidence="1" id="KW-0677">Repeat</keyword>
<dbReference type="Proteomes" id="UP000507222">
    <property type="component" value="Unassembled WGS sequence"/>
</dbReference>
<dbReference type="EMBL" id="CAEKDK010000002">
    <property type="protein sequence ID" value="CAB4268041.1"/>
    <property type="molecule type" value="Genomic_DNA"/>
</dbReference>